<keyword evidence="4" id="KW-1185">Reference proteome</keyword>
<feature type="domain" description="Alpha/beta hydrolase fold-3" evidence="2">
    <location>
        <begin position="89"/>
        <end position="283"/>
    </location>
</feature>
<dbReference type="EMBL" id="JAAMOW010000001">
    <property type="protein sequence ID" value="NGY03280.1"/>
    <property type="molecule type" value="Genomic_DNA"/>
</dbReference>
<comment type="caution">
    <text evidence="3">The sequence shown here is derived from an EMBL/GenBank/DDBJ whole genome shotgun (WGS) entry which is preliminary data.</text>
</comment>
<dbReference type="Pfam" id="PF07859">
    <property type="entry name" value="Abhydrolase_3"/>
    <property type="match status" value="1"/>
</dbReference>
<dbReference type="AlphaFoldDB" id="A0A6M2BLR8"/>
<dbReference type="SUPFAM" id="SSF53474">
    <property type="entry name" value="alpha/beta-Hydrolases"/>
    <property type="match status" value="1"/>
</dbReference>
<dbReference type="PANTHER" id="PTHR48081">
    <property type="entry name" value="AB HYDROLASE SUPERFAMILY PROTEIN C4A8.06C"/>
    <property type="match status" value="1"/>
</dbReference>
<dbReference type="GO" id="GO:0016787">
    <property type="term" value="F:hydrolase activity"/>
    <property type="evidence" value="ECO:0007669"/>
    <property type="project" value="UniProtKB-KW"/>
</dbReference>
<gene>
    <name evidence="3" type="ORF">G7Y85_00730</name>
</gene>
<dbReference type="InterPro" id="IPR050300">
    <property type="entry name" value="GDXG_lipolytic_enzyme"/>
</dbReference>
<evidence type="ECO:0000313" key="4">
    <source>
        <dbReference type="Proteomes" id="UP000472676"/>
    </source>
</evidence>
<dbReference type="PANTHER" id="PTHR48081:SF8">
    <property type="entry name" value="ALPHA_BETA HYDROLASE FOLD-3 DOMAIN-CONTAINING PROTEIN-RELATED"/>
    <property type="match status" value="1"/>
</dbReference>
<evidence type="ECO:0000256" key="1">
    <source>
        <dbReference type="ARBA" id="ARBA00022801"/>
    </source>
</evidence>
<dbReference type="InterPro" id="IPR013094">
    <property type="entry name" value="AB_hydrolase_3"/>
</dbReference>
<accession>A0A6M2BLR8</accession>
<dbReference type="InterPro" id="IPR029058">
    <property type="entry name" value="AB_hydrolase_fold"/>
</dbReference>
<protein>
    <submittedName>
        <fullName evidence="3">Alpha/beta hydrolase</fullName>
    </submittedName>
</protein>
<dbReference type="RefSeq" id="WP_166250702.1">
    <property type="nucleotide sequence ID" value="NZ_JAAMOW010000001.1"/>
</dbReference>
<proteinExistence type="predicted"/>
<name>A0A6M2BLR8_9GAMM</name>
<reference evidence="3 4" key="1">
    <citation type="journal article" date="2014" name="Int. J. Syst. Evol. Microbiol.">
        <title>Solimonas terrae sp. nov., isolated from soil.</title>
        <authorList>
            <person name="Kim S.J."/>
            <person name="Moon J.Y."/>
            <person name="Weon H.Y."/>
            <person name="Ahn J.H."/>
            <person name="Chen W.M."/>
            <person name="Kwon S.W."/>
        </authorList>
    </citation>
    <scope>NUCLEOTIDE SEQUENCE [LARGE SCALE GENOMIC DNA]</scope>
    <source>
        <strain evidence="3 4">KIS83-12</strain>
    </source>
</reference>
<evidence type="ECO:0000259" key="2">
    <source>
        <dbReference type="Pfam" id="PF07859"/>
    </source>
</evidence>
<dbReference type="Proteomes" id="UP000472676">
    <property type="component" value="Unassembled WGS sequence"/>
</dbReference>
<sequence>MKTIARLDGWKLRWLMNLTHLLSKLGLGGASAKAMKMPIERRAAVVPASWMLLPMPEVGIERSTLPARGGAIPLKRFLPRARKPSAVPILFIHGGGWIAGGVDSLDYLCTHLCDRLGTEVTAVGYRLAPEHPFPAGLEDCEDALDALLARSPCVDVVGDSAGGNLTAALSLRRRGLGVIRRQVLIYAFLDLTMASPSIDPPRQGMSRRDATVIIEKYRGAAAIDDPFVSPLLAPDLDGLPPAIIVTADADPLRDDGFRYADRLREAGIPVRLENYRGMPHAFLSLASLCSAAPLCIDMLVGELQA</sequence>
<organism evidence="3 4">
    <name type="scientific">Solimonas terrae</name>
    <dbReference type="NCBI Taxonomy" id="1396819"/>
    <lineage>
        <taxon>Bacteria</taxon>
        <taxon>Pseudomonadati</taxon>
        <taxon>Pseudomonadota</taxon>
        <taxon>Gammaproteobacteria</taxon>
        <taxon>Nevskiales</taxon>
        <taxon>Nevskiaceae</taxon>
        <taxon>Solimonas</taxon>
    </lineage>
</organism>
<dbReference type="Gene3D" id="3.40.50.1820">
    <property type="entry name" value="alpha/beta hydrolase"/>
    <property type="match status" value="1"/>
</dbReference>
<evidence type="ECO:0000313" key="3">
    <source>
        <dbReference type="EMBL" id="NGY03280.1"/>
    </source>
</evidence>
<keyword evidence="1 3" id="KW-0378">Hydrolase</keyword>